<proteinExistence type="predicted"/>
<dbReference type="Proteomes" id="UP001623290">
    <property type="component" value="Chromosome"/>
</dbReference>
<accession>A0ABZ1DYM1</accession>
<dbReference type="SUPFAM" id="SSF109604">
    <property type="entry name" value="HD-domain/PDEase-like"/>
    <property type="match status" value="1"/>
</dbReference>
<organism evidence="1 2">
    <name type="scientific">Thioclava litoralis</name>
    <dbReference type="NCBI Taxonomy" id="3076557"/>
    <lineage>
        <taxon>Bacteria</taxon>
        <taxon>Pseudomonadati</taxon>
        <taxon>Pseudomonadota</taxon>
        <taxon>Alphaproteobacteria</taxon>
        <taxon>Rhodobacterales</taxon>
        <taxon>Paracoccaceae</taxon>
        <taxon>Thioclava</taxon>
    </lineage>
</organism>
<dbReference type="EMBL" id="CP135443">
    <property type="protein sequence ID" value="WRY33906.1"/>
    <property type="molecule type" value="Genomic_DNA"/>
</dbReference>
<reference evidence="1 2" key="1">
    <citation type="submission" date="2023-09" db="EMBL/GenBank/DDBJ databases">
        <title>Thioclava shenzhenensis sp. nov., a multidrug resistant bacteria-antagonizing species isolated from coastal seawater.</title>
        <authorList>
            <person name="Long M."/>
        </authorList>
    </citation>
    <scope>NUCLEOTIDE SEQUENCE [LARGE SCALE GENOMIC DNA]</scope>
    <source>
        <strain evidence="1 2">FTW29</strain>
    </source>
</reference>
<evidence type="ECO:0000313" key="1">
    <source>
        <dbReference type="EMBL" id="WRY33906.1"/>
    </source>
</evidence>
<gene>
    <name evidence="1" type="ORF">RPE78_01030</name>
</gene>
<protein>
    <submittedName>
        <fullName evidence="1">Phosphohydrolase</fullName>
    </submittedName>
</protein>
<evidence type="ECO:0000313" key="2">
    <source>
        <dbReference type="Proteomes" id="UP001623290"/>
    </source>
</evidence>
<dbReference type="RefSeq" id="WP_339107671.1">
    <property type="nucleotide sequence ID" value="NZ_CP135443.1"/>
</dbReference>
<sequence length="143" mass="15785">MQLETAIRIAALAHKGQTDKGGAPYILHPLRVMLGAKDHDSRVVAVLHDVVEDSDWTLAALRIEGLSDLQATALDALSKRMGEPYEAFVLRAAAHPIARVVKRLDLLDNLDLSRIAHIGPEDRQRIARYHAALKMLDQSGDRP</sequence>
<keyword evidence="2" id="KW-1185">Reference proteome</keyword>
<name>A0ABZ1DYM1_9RHOB</name>
<dbReference type="Gene3D" id="1.10.3210.10">
    <property type="entry name" value="Hypothetical protein af1432"/>
    <property type="match status" value="1"/>
</dbReference>